<evidence type="ECO:0000256" key="1">
    <source>
        <dbReference type="SAM" id="MobiDB-lite"/>
    </source>
</evidence>
<dbReference type="STRING" id="1089455.MOPEL_136_00030"/>
<accession>H5UW82</accession>
<gene>
    <name evidence="3" type="ORF">MOPEL_136_00030</name>
</gene>
<feature type="chain" id="PRO_5003599092" description="Secreted protein" evidence="2">
    <location>
        <begin position="28"/>
        <end position="284"/>
    </location>
</feature>
<feature type="signal peptide" evidence="2">
    <location>
        <begin position="1"/>
        <end position="27"/>
    </location>
</feature>
<evidence type="ECO:0000313" key="3">
    <source>
        <dbReference type="EMBL" id="GAB49990.1"/>
    </source>
</evidence>
<evidence type="ECO:0008006" key="5">
    <source>
        <dbReference type="Google" id="ProtNLM"/>
    </source>
</evidence>
<evidence type="ECO:0000256" key="2">
    <source>
        <dbReference type="SAM" id="SignalP"/>
    </source>
</evidence>
<protein>
    <recommendedName>
        <fullName evidence="5">Secreted protein</fullName>
    </recommendedName>
</protein>
<feature type="compositionally biased region" description="Low complexity" evidence="1">
    <location>
        <begin position="123"/>
        <end position="154"/>
    </location>
</feature>
<name>H5UW82_9MICO</name>
<proteinExistence type="predicted"/>
<feature type="compositionally biased region" description="Polar residues" evidence="1">
    <location>
        <begin position="66"/>
        <end position="91"/>
    </location>
</feature>
<dbReference type="Proteomes" id="UP000004367">
    <property type="component" value="Unassembled WGS sequence"/>
</dbReference>
<reference evidence="3 4" key="1">
    <citation type="submission" date="2012-02" db="EMBL/GenBank/DDBJ databases">
        <title>Whole genome shotgun sequence of Mobilicoccus pelagius NBRC 104925.</title>
        <authorList>
            <person name="Yoshida Y."/>
            <person name="Hosoyama A."/>
            <person name="Tsuchikane K."/>
            <person name="Katsumata H."/>
            <person name="Yamazaki S."/>
            <person name="Fujita N."/>
        </authorList>
    </citation>
    <scope>NUCLEOTIDE SEQUENCE [LARGE SCALE GENOMIC DNA]</scope>
    <source>
        <strain evidence="3 4">NBRC 104925</strain>
    </source>
</reference>
<evidence type="ECO:0000313" key="4">
    <source>
        <dbReference type="Proteomes" id="UP000004367"/>
    </source>
</evidence>
<organism evidence="3 4">
    <name type="scientific">Mobilicoccus pelagius NBRC 104925</name>
    <dbReference type="NCBI Taxonomy" id="1089455"/>
    <lineage>
        <taxon>Bacteria</taxon>
        <taxon>Bacillati</taxon>
        <taxon>Actinomycetota</taxon>
        <taxon>Actinomycetes</taxon>
        <taxon>Micrococcales</taxon>
        <taxon>Dermatophilaceae</taxon>
        <taxon>Mobilicoccus</taxon>
    </lineage>
</organism>
<comment type="caution">
    <text evidence="3">The sequence shown here is derived from an EMBL/GenBank/DDBJ whole genome shotgun (WGS) entry which is preliminary data.</text>
</comment>
<dbReference type="AlphaFoldDB" id="H5UW82"/>
<dbReference type="RefSeq" id="WP_009483771.1">
    <property type="nucleotide sequence ID" value="NZ_BAFE01000095.1"/>
</dbReference>
<feature type="compositionally biased region" description="Basic and acidic residues" evidence="1">
    <location>
        <begin position="94"/>
        <end position="103"/>
    </location>
</feature>
<keyword evidence="2" id="KW-0732">Signal</keyword>
<keyword evidence="4" id="KW-1185">Reference proteome</keyword>
<sequence>MTKKLRTVTLAMATSLLVLVPSALSSAASPGDDDEHYSVNGSQVTLHFASDNGGAPRAPSERSSGRKVSSITIVTPGDSSATAERTVSTFEQPVDEKTARKLANEGSKPANPTKDEISRGLEAARQAALAGAASSPQSAQPPDSSPQPDAATPMAAAASDAIFLACSKGEGYRSTPSGTMYLSIYCGHTNPRIGFAFMLNQKMVATSMGDAEDTGMRWTYNGRAKPTLAWKTWKAKGGYLTGTFAPIAVDSEVTYGDSLYYRLLTAEGTFRVFHTDIGGVIYPV</sequence>
<feature type="region of interest" description="Disordered" evidence="1">
    <location>
        <begin position="46"/>
        <end position="154"/>
    </location>
</feature>
<dbReference type="EMBL" id="BAFE01000095">
    <property type="protein sequence ID" value="GAB49990.1"/>
    <property type="molecule type" value="Genomic_DNA"/>
</dbReference>